<dbReference type="EMBL" id="BAABME010021190">
    <property type="protein sequence ID" value="GAA0162656.1"/>
    <property type="molecule type" value="Genomic_DNA"/>
</dbReference>
<comment type="caution">
    <text evidence="1">The sequence shown here is derived from an EMBL/GenBank/DDBJ whole genome shotgun (WGS) entry which is preliminary data.</text>
</comment>
<reference evidence="1 2" key="1">
    <citation type="submission" date="2024-01" db="EMBL/GenBank/DDBJ databases">
        <title>The complete chloroplast genome sequence of Lithospermum erythrorhizon: insights into the phylogenetic relationship among Boraginaceae species and the maternal lineages of purple gromwells.</title>
        <authorList>
            <person name="Okada T."/>
            <person name="Watanabe K."/>
        </authorList>
    </citation>
    <scope>NUCLEOTIDE SEQUENCE [LARGE SCALE GENOMIC DNA]</scope>
</reference>
<keyword evidence="2" id="KW-1185">Reference proteome</keyword>
<sequence>MPPASPAPPPGRFIEFSKRLIILPKMPPASPAPPPGRFIEFSKRNPAPQTVLPLADESKRLRPLLPW</sequence>
<protein>
    <submittedName>
        <fullName evidence="1">Uncharacterized protein</fullName>
    </submittedName>
</protein>
<proteinExistence type="predicted"/>
<accession>A0AAV3QHI3</accession>
<organism evidence="1 2">
    <name type="scientific">Lithospermum erythrorhizon</name>
    <name type="common">Purple gromwell</name>
    <name type="synonym">Lithospermum officinale var. erythrorhizon</name>
    <dbReference type="NCBI Taxonomy" id="34254"/>
    <lineage>
        <taxon>Eukaryota</taxon>
        <taxon>Viridiplantae</taxon>
        <taxon>Streptophyta</taxon>
        <taxon>Embryophyta</taxon>
        <taxon>Tracheophyta</taxon>
        <taxon>Spermatophyta</taxon>
        <taxon>Magnoliopsida</taxon>
        <taxon>eudicotyledons</taxon>
        <taxon>Gunneridae</taxon>
        <taxon>Pentapetalae</taxon>
        <taxon>asterids</taxon>
        <taxon>lamiids</taxon>
        <taxon>Boraginales</taxon>
        <taxon>Boraginaceae</taxon>
        <taxon>Boraginoideae</taxon>
        <taxon>Lithospermeae</taxon>
        <taxon>Lithospermum</taxon>
    </lineage>
</organism>
<gene>
    <name evidence="1" type="ORF">LIER_39453</name>
</gene>
<dbReference type="Proteomes" id="UP001454036">
    <property type="component" value="Unassembled WGS sequence"/>
</dbReference>
<evidence type="ECO:0000313" key="2">
    <source>
        <dbReference type="Proteomes" id="UP001454036"/>
    </source>
</evidence>
<dbReference type="AlphaFoldDB" id="A0AAV3QHI3"/>
<evidence type="ECO:0000313" key="1">
    <source>
        <dbReference type="EMBL" id="GAA0162656.1"/>
    </source>
</evidence>
<name>A0AAV3QHI3_LITER</name>